<dbReference type="OrthoDB" id="129834at2"/>
<name>A0A5B8XNB2_9DELT</name>
<evidence type="ECO:0000256" key="1">
    <source>
        <dbReference type="SAM" id="MobiDB-lite"/>
    </source>
</evidence>
<dbReference type="Proteomes" id="UP000321595">
    <property type="component" value="Chromosome"/>
</dbReference>
<dbReference type="KEGG" id="bbae:FRD01_07785"/>
<proteinExistence type="predicted"/>
<sequence>MDLDDSDVDEKSSKEEPLEVGFDEKTYEQALRANPKRLAMVQKRAGVIETILDRAELDSADGIKKAWETLNKEIDTKFPKPYAISDQYEANQVVAHPSFGIGFVNAILTPTKVEIIFESGIKRLVCNKN</sequence>
<evidence type="ECO:0000313" key="3">
    <source>
        <dbReference type="Proteomes" id="UP000321595"/>
    </source>
</evidence>
<organism evidence="2 3">
    <name type="scientific">Microvenator marinus</name>
    <dbReference type="NCBI Taxonomy" id="2600177"/>
    <lineage>
        <taxon>Bacteria</taxon>
        <taxon>Deltaproteobacteria</taxon>
        <taxon>Bradymonadales</taxon>
        <taxon>Microvenatoraceae</taxon>
        <taxon>Microvenator</taxon>
    </lineage>
</organism>
<evidence type="ECO:0000313" key="2">
    <source>
        <dbReference type="EMBL" id="QED27144.1"/>
    </source>
</evidence>
<feature type="compositionally biased region" description="Basic and acidic residues" evidence="1">
    <location>
        <begin position="9"/>
        <end position="20"/>
    </location>
</feature>
<reference evidence="2 3" key="1">
    <citation type="submission" date="2019-08" db="EMBL/GenBank/DDBJ databases">
        <authorList>
            <person name="Liang Q."/>
        </authorList>
    </citation>
    <scope>NUCLEOTIDE SEQUENCE [LARGE SCALE GENOMIC DNA]</scope>
    <source>
        <strain evidence="2 3">V1718</strain>
    </source>
</reference>
<dbReference type="EMBL" id="CP042467">
    <property type="protein sequence ID" value="QED27144.1"/>
    <property type="molecule type" value="Genomic_DNA"/>
</dbReference>
<accession>A0A5B8XNB2</accession>
<protein>
    <submittedName>
        <fullName evidence="2">Uncharacterized protein</fullName>
    </submittedName>
</protein>
<dbReference type="AlphaFoldDB" id="A0A5B8XNB2"/>
<feature type="region of interest" description="Disordered" evidence="1">
    <location>
        <begin position="1"/>
        <end position="20"/>
    </location>
</feature>
<gene>
    <name evidence="2" type="ORF">FRD01_07785</name>
</gene>
<keyword evidence="3" id="KW-1185">Reference proteome</keyword>